<evidence type="ECO:0000313" key="2">
    <source>
        <dbReference type="EMBL" id="CAL1413684.1"/>
    </source>
</evidence>
<name>A0AAV2GSK3_9ROSI</name>
<reference evidence="2 3" key="1">
    <citation type="submission" date="2024-04" db="EMBL/GenBank/DDBJ databases">
        <authorList>
            <person name="Fracassetti M."/>
        </authorList>
    </citation>
    <scope>NUCLEOTIDE SEQUENCE [LARGE SCALE GENOMIC DNA]</scope>
</reference>
<proteinExistence type="predicted"/>
<feature type="compositionally biased region" description="Acidic residues" evidence="1">
    <location>
        <begin position="45"/>
        <end position="54"/>
    </location>
</feature>
<dbReference type="Proteomes" id="UP001497516">
    <property type="component" value="Chromosome 9"/>
</dbReference>
<evidence type="ECO:0000256" key="1">
    <source>
        <dbReference type="SAM" id="MobiDB-lite"/>
    </source>
</evidence>
<keyword evidence="3" id="KW-1185">Reference proteome</keyword>
<sequence length="101" mass="11414">MTQSNSTPLAPLDEDLKRTLRHLARERELAEARRRIKEEVVVEEGVEFEEEGSEAEMAANQPAQEEAAAEEQPRTMGYYMAPRPTDIQPAIRHPPVAANIF</sequence>
<accession>A0AAV2GSK3</accession>
<dbReference type="EMBL" id="OZ034822">
    <property type="protein sequence ID" value="CAL1413684.1"/>
    <property type="molecule type" value="Genomic_DNA"/>
</dbReference>
<feature type="region of interest" description="Disordered" evidence="1">
    <location>
        <begin position="45"/>
        <end position="101"/>
    </location>
</feature>
<gene>
    <name evidence="2" type="ORF">LTRI10_LOCUS52897</name>
</gene>
<feature type="compositionally biased region" description="Low complexity" evidence="1">
    <location>
        <begin position="55"/>
        <end position="66"/>
    </location>
</feature>
<organism evidence="2 3">
    <name type="scientific">Linum trigynum</name>
    <dbReference type="NCBI Taxonomy" id="586398"/>
    <lineage>
        <taxon>Eukaryota</taxon>
        <taxon>Viridiplantae</taxon>
        <taxon>Streptophyta</taxon>
        <taxon>Embryophyta</taxon>
        <taxon>Tracheophyta</taxon>
        <taxon>Spermatophyta</taxon>
        <taxon>Magnoliopsida</taxon>
        <taxon>eudicotyledons</taxon>
        <taxon>Gunneridae</taxon>
        <taxon>Pentapetalae</taxon>
        <taxon>rosids</taxon>
        <taxon>fabids</taxon>
        <taxon>Malpighiales</taxon>
        <taxon>Linaceae</taxon>
        <taxon>Linum</taxon>
    </lineage>
</organism>
<protein>
    <submittedName>
        <fullName evidence="2">Uncharacterized protein</fullName>
    </submittedName>
</protein>
<evidence type="ECO:0000313" key="3">
    <source>
        <dbReference type="Proteomes" id="UP001497516"/>
    </source>
</evidence>
<dbReference type="AlphaFoldDB" id="A0AAV2GSK3"/>